<proteinExistence type="predicted"/>
<dbReference type="Pfam" id="PF06745">
    <property type="entry name" value="ATPase"/>
    <property type="match status" value="2"/>
</dbReference>
<evidence type="ECO:0000256" key="3">
    <source>
        <dbReference type="ARBA" id="ARBA00022679"/>
    </source>
</evidence>
<evidence type="ECO:0000259" key="7">
    <source>
        <dbReference type="PROSITE" id="PS51146"/>
    </source>
</evidence>
<keyword evidence="9" id="KW-1185">Reference proteome</keyword>
<dbReference type="SMART" id="SM00382">
    <property type="entry name" value="AAA"/>
    <property type="match status" value="2"/>
</dbReference>
<sequence>MTISNGEALQEIESIGVPGLDEILKGGLPKGCLYLVEGESGTGKTTLGLQFVLEGVRRGQRCLYVSLSETREELKQSAASHGWNLDGISVFVLTCGEDASVVTDQYTLFYPSEVELTSQVLQEVERVRPERLVLDTLSGLRLIANDPLRYRRQIQGIREFLSHRNCTTLIIDEIESSHPNFHFQPRSLAHGIINLERWSPAYGPDRRRLTICKLRSIDVRTGYHDCNIARGGLEVFPRLRTTTHHGEKFRGQTLSSGIAGMDTLLGGGLDCGTSCLIMGSAGTGKSCLAMSYASSAAKRGENTLYFTFDEDVDIQLARAEVIGLPLAEYAKVGKVRLETADPAVMSVGEFAVRLRDRVEANDTRLVVLDSLSGYLQAMSEQNFLNLHLYELLGYLRQKGVTTLMTLVQHGFVGAEVQTPAELSNLADTVILLRYFEAKGEVRKAISVFKKRAGNHERTIRELCIGPPDGLRLSEPLRDFQGVLTGVPHFVGNTSRDGLLFPSSC</sequence>
<feature type="domain" description="KaiC" evidence="7">
    <location>
        <begin position="11"/>
        <end position="249"/>
    </location>
</feature>
<organism evidence="8 9">
    <name type="scientific">Nitrosococcus wardiae</name>
    <dbReference type="NCBI Taxonomy" id="1814290"/>
    <lineage>
        <taxon>Bacteria</taxon>
        <taxon>Pseudomonadati</taxon>
        <taxon>Pseudomonadota</taxon>
        <taxon>Gammaproteobacteria</taxon>
        <taxon>Chromatiales</taxon>
        <taxon>Chromatiaceae</taxon>
        <taxon>Nitrosococcus</taxon>
    </lineage>
</organism>
<dbReference type="RefSeq" id="WP_134357955.1">
    <property type="nucleotide sequence ID" value="NZ_CP038033.1"/>
</dbReference>
<evidence type="ECO:0000256" key="2">
    <source>
        <dbReference type="ARBA" id="ARBA00022553"/>
    </source>
</evidence>
<evidence type="ECO:0000256" key="6">
    <source>
        <dbReference type="ARBA" id="ARBA00022801"/>
    </source>
</evidence>
<reference evidence="8 9" key="1">
    <citation type="submission" date="2019-03" db="EMBL/GenBank/DDBJ databases">
        <title>The genome sequence of Nitrosococcus wardiae strain D1FHST reveals the archetypal metabolic capacity of ammonia-oxidizing Gammaproteobacteria.</title>
        <authorList>
            <person name="Wang L."/>
            <person name="Lim C.K."/>
            <person name="Hanson T.E."/>
            <person name="Dang H."/>
            <person name="Klotz M.G."/>
        </authorList>
    </citation>
    <scope>NUCLEOTIDE SEQUENCE [LARGE SCALE GENOMIC DNA]</scope>
    <source>
        <strain evidence="8 9">D1FHS</strain>
    </source>
</reference>
<dbReference type="AlphaFoldDB" id="A0A4P7BXA5"/>
<dbReference type="GO" id="GO:0004674">
    <property type="term" value="F:protein serine/threonine kinase activity"/>
    <property type="evidence" value="ECO:0007669"/>
    <property type="project" value="UniProtKB-EC"/>
</dbReference>
<evidence type="ECO:0000256" key="1">
    <source>
        <dbReference type="ARBA" id="ARBA00012513"/>
    </source>
</evidence>
<dbReference type="EMBL" id="CP038033">
    <property type="protein sequence ID" value="QBQ54763.1"/>
    <property type="molecule type" value="Genomic_DNA"/>
</dbReference>
<dbReference type="KEGG" id="nwr:E3U44_09760"/>
<dbReference type="PIRSF" id="PIRSF039117">
    <property type="entry name" value="KaiC"/>
    <property type="match status" value="1"/>
</dbReference>
<evidence type="ECO:0000256" key="5">
    <source>
        <dbReference type="ARBA" id="ARBA00022777"/>
    </source>
</evidence>
<name>A0A4P7BXA5_9GAMM</name>
<accession>A0A4P7BXA5</accession>
<dbReference type="GO" id="GO:0016787">
    <property type="term" value="F:hydrolase activity"/>
    <property type="evidence" value="ECO:0007669"/>
    <property type="project" value="UniProtKB-KW"/>
</dbReference>
<keyword evidence="6" id="KW-0378">Hydrolase</keyword>
<evidence type="ECO:0000313" key="8">
    <source>
        <dbReference type="EMBL" id="QBQ54763.1"/>
    </source>
</evidence>
<keyword evidence="5" id="KW-0418">Kinase</keyword>
<dbReference type="Gene3D" id="3.40.50.300">
    <property type="entry name" value="P-loop containing nucleotide triphosphate hydrolases"/>
    <property type="match status" value="2"/>
</dbReference>
<dbReference type="PROSITE" id="PS51146">
    <property type="entry name" value="KAIC"/>
    <property type="match status" value="2"/>
</dbReference>
<keyword evidence="4" id="KW-0677">Repeat</keyword>
<evidence type="ECO:0000313" key="9">
    <source>
        <dbReference type="Proteomes" id="UP000294325"/>
    </source>
</evidence>
<dbReference type="InterPro" id="IPR014774">
    <property type="entry name" value="KaiC-like_dom"/>
</dbReference>
<dbReference type="PRINTS" id="PR01874">
    <property type="entry name" value="DNAREPAIRADA"/>
</dbReference>
<feature type="domain" description="KaiC" evidence="7">
    <location>
        <begin position="252"/>
        <end position="486"/>
    </location>
</feature>
<evidence type="ECO:0000256" key="4">
    <source>
        <dbReference type="ARBA" id="ARBA00022737"/>
    </source>
</evidence>
<keyword evidence="3" id="KW-0808">Transferase</keyword>
<dbReference type="GO" id="GO:0005524">
    <property type="term" value="F:ATP binding"/>
    <property type="evidence" value="ECO:0007669"/>
    <property type="project" value="InterPro"/>
</dbReference>
<dbReference type="InterPro" id="IPR010624">
    <property type="entry name" value="KaiC_dom"/>
</dbReference>
<dbReference type="InterPro" id="IPR003593">
    <property type="entry name" value="AAA+_ATPase"/>
</dbReference>
<dbReference type="EC" id="2.7.11.1" evidence="1"/>
<protein>
    <recommendedName>
        <fullName evidence="1">non-specific serine/threonine protein kinase</fullName>
        <ecNumber evidence="1">2.7.11.1</ecNumber>
    </recommendedName>
</protein>
<dbReference type="Proteomes" id="UP000294325">
    <property type="component" value="Chromosome"/>
</dbReference>
<dbReference type="InterPro" id="IPR030665">
    <property type="entry name" value="KaiC"/>
</dbReference>
<dbReference type="InterPro" id="IPR051347">
    <property type="entry name" value="Circadian_clock_KaiC-rel"/>
</dbReference>
<dbReference type="InterPro" id="IPR027417">
    <property type="entry name" value="P-loop_NTPase"/>
</dbReference>
<dbReference type="SUPFAM" id="SSF52540">
    <property type="entry name" value="P-loop containing nucleoside triphosphate hydrolases"/>
    <property type="match status" value="2"/>
</dbReference>
<gene>
    <name evidence="8" type="ORF">E3U44_09760</name>
</gene>
<dbReference type="PANTHER" id="PTHR42926">
    <property type="match status" value="1"/>
</dbReference>
<keyword evidence="2" id="KW-0597">Phosphoprotein</keyword>
<dbReference type="PANTHER" id="PTHR42926:SF1">
    <property type="entry name" value="CIRCADIAN CLOCK OSCILLATOR PROTEIN KAIC 1"/>
    <property type="match status" value="1"/>
</dbReference>
<dbReference type="OrthoDB" id="9787927at2"/>